<protein>
    <recommendedName>
        <fullName evidence="3">UDP-N-acetylglucosamine kinase</fullName>
    </recommendedName>
</protein>
<dbReference type="EMBL" id="MEUV01000020">
    <property type="protein sequence ID" value="OGC45884.1"/>
    <property type="molecule type" value="Genomic_DNA"/>
</dbReference>
<proteinExistence type="predicted"/>
<dbReference type="InterPro" id="IPR027417">
    <property type="entry name" value="P-loop_NTPase"/>
</dbReference>
<accession>A0A1F4ULQ0</accession>
<evidence type="ECO:0000313" key="1">
    <source>
        <dbReference type="EMBL" id="OGC45884.1"/>
    </source>
</evidence>
<dbReference type="Gene3D" id="3.40.50.300">
    <property type="entry name" value="P-loop containing nucleotide triphosphate hydrolases"/>
    <property type="match status" value="1"/>
</dbReference>
<dbReference type="Pfam" id="PF13671">
    <property type="entry name" value="AAA_33"/>
    <property type="match status" value="1"/>
</dbReference>
<evidence type="ECO:0000313" key="2">
    <source>
        <dbReference type="Proteomes" id="UP000178615"/>
    </source>
</evidence>
<dbReference type="AlphaFoldDB" id="A0A1F4ULQ0"/>
<sequence>MNKNFLLLIRGKPASGKSTVIRYIKDLEFRLLDPDLIKNNKEYKKFSPRMTKNPTENIKRYCYLYNKAEKFLLDNQNVIWVQPWSRMAEIELTIRNFGYYLLDLKEKSWTESLDEIIKKLPFIFLIAEIDTDNEKCFQRFYKRFRRLNKIKNLEEERLKKTSILFQKLTINIISIILDGNVIPKENATRLVAFIKNSLID</sequence>
<dbReference type="Proteomes" id="UP000178615">
    <property type="component" value="Unassembled WGS sequence"/>
</dbReference>
<reference evidence="1 2" key="1">
    <citation type="journal article" date="2016" name="Nat. Commun.">
        <title>Thousands of microbial genomes shed light on interconnected biogeochemical processes in an aquifer system.</title>
        <authorList>
            <person name="Anantharaman K."/>
            <person name="Brown C.T."/>
            <person name="Hug L.A."/>
            <person name="Sharon I."/>
            <person name="Castelle C.J."/>
            <person name="Probst A.J."/>
            <person name="Thomas B.C."/>
            <person name="Singh A."/>
            <person name="Wilkins M.J."/>
            <person name="Karaoz U."/>
            <person name="Brodie E.L."/>
            <person name="Williams K.H."/>
            <person name="Hubbard S.S."/>
            <person name="Banfield J.F."/>
        </authorList>
    </citation>
    <scope>NUCLEOTIDE SEQUENCE [LARGE SCALE GENOMIC DNA]</scope>
</reference>
<evidence type="ECO:0008006" key="3">
    <source>
        <dbReference type="Google" id="ProtNLM"/>
    </source>
</evidence>
<name>A0A1F4ULQ0_UNCKA</name>
<gene>
    <name evidence="1" type="ORF">A2V49_04195</name>
</gene>
<comment type="caution">
    <text evidence="1">The sequence shown here is derived from an EMBL/GenBank/DDBJ whole genome shotgun (WGS) entry which is preliminary data.</text>
</comment>
<organism evidence="1 2">
    <name type="scientific">candidate division WWE3 bacterium RBG_19FT_COMBO_34_6</name>
    <dbReference type="NCBI Taxonomy" id="1802612"/>
    <lineage>
        <taxon>Bacteria</taxon>
        <taxon>Katanobacteria</taxon>
    </lineage>
</organism>
<dbReference type="SUPFAM" id="SSF52540">
    <property type="entry name" value="P-loop containing nucleoside triphosphate hydrolases"/>
    <property type="match status" value="1"/>
</dbReference>